<evidence type="ECO:0000313" key="1">
    <source>
        <dbReference type="EMBL" id="GCC41593.1"/>
    </source>
</evidence>
<feature type="non-terminal residue" evidence="1">
    <location>
        <position position="41"/>
    </location>
</feature>
<dbReference type="Proteomes" id="UP000287033">
    <property type="component" value="Unassembled WGS sequence"/>
</dbReference>
<sequence>MILGASRSVLGYIFTTDKDIIQLVSRVDPVIATFHWFEAIA</sequence>
<organism evidence="1 2">
    <name type="scientific">Chiloscyllium punctatum</name>
    <name type="common">Brownbanded bambooshark</name>
    <name type="synonym">Hemiscyllium punctatum</name>
    <dbReference type="NCBI Taxonomy" id="137246"/>
    <lineage>
        <taxon>Eukaryota</taxon>
        <taxon>Metazoa</taxon>
        <taxon>Chordata</taxon>
        <taxon>Craniata</taxon>
        <taxon>Vertebrata</taxon>
        <taxon>Chondrichthyes</taxon>
        <taxon>Elasmobranchii</taxon>
        <taxon>Galeomorphii</taxon>
        <taxon>Galeoidea</taxon>
        <taxon>Orectolobiformes</taxon>
        <taxon>Hemiscylliidae</taxon>
        <taxon>Chiloscyllium</taxon>
    </lineage>
</organism>
<accession>A0A401TG42</accession>
<name>A0A401TG42_CHIPU</name>
<reference evidence="1 2" key="1">
    <citation type="journal article" date="2018" name="Nat. Ecol. Evol.">
        <title>Shark genomes provide insights into elasmobranch evolution and the origin of vertebrates.</title>
        <authorList>
            <person name="Hara Y"/>
            <person name="Yamaguchi K"/>
            <person name="Onimaru K"/>
            <person name="Kadota M"/>
            <person name="Koyanagi M"/>
            <person name="Keeley SD"/>
            <person name="Tatsumi K"/>
            <person name="Tanaka K"/>
            <person name="Motone F"/>
            <person name="Kageyama Y"/>
            <person name="Nozu R"/>
            <person name="Adachi N"/>
            <person name="Nishimura O"/>
            <person name="Nakagawa R"/>
            <person name="Tanegashima C"/>
            <person name="Kiyatake I"/>
            <person name="Matsumoto R"/>
            <person name="Murakumo K"/>
            <person name="Nishida K"/>
            <person name="Terakita A"/>
            <person name="Kuratani S"/>
            <person name="Sato K"/>
            <person name="Hyodo S Kuraku.S."/>
        </authorList>
    </citation>
    <scope>NUCLEOTIDE SEQUENCE [LARGE SCALE GENOMIC DNA]</scope>
</reference>
<gene>
    <name evidence="1" type="ORF">chiPu_0025886</name>
</gene>
<dbReference type="OrthoDB" id="2126698at2759"/>
<protein>
    <submittedName>
        <fullName evidence="1">Uncharacterized protein</fullName>
    </submittedName>
</protein>
<keyword evidence="2" id="KW-1185">Reference proteome</keyword>
<comment type="caution">
    <text evidence="1">The sequence shown here is derived from an EMBL/GenBank/DDBJ whole genome shotgun (WGS) entry which is preliminary data.</text>
</comment>
<dbReference type="AlphaFoldDB" id="A0A401TG42"/>
<evidence type="ECO:0000313" key="2">
    <source>
        <dbReference type="Proteomes" id="UP000287033"/>
    </source>
</evidence>
<dbReference type="EMBL" id="BEZZ01067859">
    <property type="protein sequence ID" value="GCC41593.1"/>
    <property type="molecule type" value="Genomic_DNA"/>
</dbReference>
<proteinExistence type="predicted"/>